<dbReference type="Gene3D" id="3.40.190.290">
    <property type="match status" value="1"/>
</dbReference>
<keyword evidence="4" id="KW-0804">Transcription</keyword>
<dbReference type="InterPro" id="IPR058163">
    <property type="entry name" value="LysR-type_TF_proteobact-type"/>
</dbReference>
<evidence type="ECO:0000313" key="7">
    <source>
        <dbReference type="Proteomes" id="UP000184211"/>
    </source>
</evidence>
<dbReference type="AlphaFoldDB" id="A0A1M5KDP9"/>
<dbReference type="InterPro" id="IPR005119">
    <property type="entry name" value="LysR_subst-bd"/>
</dbReference>
<dbReference type="GO" id="GO:0043565">
    <property type="term" value="F:sequence-specific DNA binding"/>
    <property type="evidence" value="ECO:0007669"/>
    <property type="project" value="TreeGrafter"/>
</dbReference>
<dbReference type="RefSeq" id="WP_072791116.1">
    <property type="nucleotide sequence ID" value="NZ_FQWM01000001.1"/>
</dbReference>
<dbReference type="Gene3D" id="1.10.10.10">
    <property type="entry name" value="Winged helix-like DNA-binding domain superfamily/Winged helix DNA-binding domain"/>
    <property type="match status" value="1"/>
</dbReference>
<accession>A0A1M5KDP9</accession>
<sequence>MQEFDWNDLRHLLAVHRTGSYSEAGRRLGVSETTVSRRIAAIEAALRVKLIQKRGSAGYEMTDIGHLVLEHAEAIEQQSGKILELSGGQAATVGTVRLSAVPLVINRILVPELHRLHRRHPELVLELIPDTRNIDLTKREADLAIRLARPQTGGLKTSARRIGQLQYAVFGRAGLESDKSNRSDWIIYDDSQASFPQAIWLNTALGLGKDAASPLRVGNAETAIEAIAAGVGKSILPRRVAAMDARLRELVRPTGTPPLPTRDVWLLSHSSQTGSVAVSAVKDWLDDIPWS</sequence>
<dbReference type="Proteomes" id="UP000184211">
    <property type="component" value="Unassembled WGS sequence"/>
</dbReference>
<dbReference type="Pfam" id="PF00126">
    <property type="entry name" value="HTH_1"/>
    <property type="match status" value="1"/>
</dbReference>
<evidence type="ECO:0000259" key="5">
    <source>
        <dbReference type="PROSITE" id="PS50931"/>
    </source>
</evidence>
<feature type="domain" description="HTH lysR-type" evidence="5">
    <location>
        <begin position="4"/>
        <end position="62"/>
    </location>
</feature>
<evidence type="ECO:0000256" key="3">
    <source>
        <dbReference type="ARBA" id="ARBA00023125"/>
    </source>
</evidence>
<evidence type="ECO:0000256" key="4">
    <source>
        <dbReference type="ARBA" id="ARBA00023163"/>
    </source>
</evidence>
<dbReference type="PROSITE" id="PS50931">
    <property type="entry name" value="HTH_LYSR"/>
    <property type="match status" value="1"/>
</dbReference>
<dbReference type="GO" id="GO:0006351">
    <property type="term" value="P:DNA-templated transcription"/>
    <property type="evidence" value="ECO:0007669"/>
    <property type="project" value="TreeGrafter"/>
</dbReference>
<comment type="similarity">
    <text evidence="1">Belongs to the LysR transcriptional regulatory family.</text>
</comment>
<organism evidence="6 7">
    <name type="scientific">Cognatishimia maritima</name>
    <dbReference type="NCBI Taxonomy" id="870908"/>
    <lineage>
        <taxon>Bacteria</taxon>
        <taxon>Pseudomonadati</taxon>
        <taxon>Pseudomonadota</taxon>
        <taxon>Alphaproteobacteria</taxon>
        <taxon>Rhodobacterales</taxon>
        <taxon>Paracoccaceae</taxon>
        <taxon>Cognatishimia</taxon>
    </lineage>
</organism>
<dbReference type="InterPro" id="IPR036388">
    <property type="entry name" value="WH-like_DNA-bd_sf"/>
</dbReference>
<dbReference type="EMBL" id="FQWM01000001">
    <property type="protein sequence ID" value="SHG50599.1"/>
    <property type="molecule type" value="Genomic_DNA"/>
</dbReference>
<dbReference type="InterPro" id="IPR036390">
    <property type="entry name" value="WH_DNA-bd_sf"/>
</dbReference>
<evidence type="ECO:0000313" key="6">
    <source>
        <dbReference type="EMBL" id="SHG50599.1"/>
    </source>
</evidence>
<evidence type="ECO:0000256" key="1">
    <source>
        <dbReference type="ARBA" id="ARBA00009437"/>
    </source>
</evidence>
<keyword evidence="7" id="KW-1185">Reference proteome</keyword>
<keyword evidence="3 6" id="KW-0238">DNA-binding</keyword>
<dbReference type="GO" id="GO:0003700">
    <property type="term" value="F:DNA-binding transcription factor activity"/>
    <property type="evidence" value="ECO:0007669"/>
    <property type="project" value="InterPro"/>
</dbReference>
<gene>
    <name evidence="6" type="ORF">SAMN04488044_0933</name>
</gene>
<dbReference type="SUPFAM" id="SSF53850">
    <property type="entry name" value="Periplasmic binding protein-like II"/>
    <property type="match status" value="1"/>
</dbReference>
<evidence type="ECO:0000256" key="2">
    <source>
        <dbReference type="ARBA" id="ARBA00023015"/>
    </source>
</evidence>
<proteinExistence type="inferred from homology"/>
<dbReference type="InterPro" id="IPR000847">
    <property type="entry name" value="LysR_HTH_N"/>
</dbReference>
<dbReference type="PANTHER" id="PTHR30537:SF3">
    <property type="entry name" value="TRANSCRIPTIONAL REGULATORY PROTEIN"/>
    <property type="match status" value="1"/>
</dbReference>
<reference evidence="7" key="1">
    <citation type="submission" date="2016-11" db="EMBL/GenBank/DDBJ databases">
        <authorList>
            <person name="Varghese N."/>
            <person name="Submissions S."/>
        </authorList>
    </citation>
    <scope>NUCLEOTIDE SEQUENCE [LARGE SCALE GENOMIC DNA]</scope>
    <source>
        <strain evidence="7">DSM 28223</strain>
    </source>
</reference>
<name>A0A1M5KDP9_9RHOB</name>
<dbReference type="SUPFAM" id="SSF46785">
    <property type="entry name" value="Winged helix' DNA-binding domain"/>
    <property type="match status" value="1"/>
</dbReference>
<protein>
    <submittedName>
        <fullName evidence="6">DNA-binding transcriptional regulator, LysR family</fullName>
    </submittedName>
</protein>
<dbReference type="STRING" id="870908.SAMN04488044_0933"/>
<dbReference type="PANTHER" id="PTHR30537">
    <property type="entry name" value="HTH-TYPE TRANSCRIPTIONAL REGULATOR"/>
    <property type="match status" value="1"/>
</dbReference>
<dbReference type="Pfam" id="PF03466">
    <property type="entry name" value="LysR_substrate"/>
    <property type="match status" value="1"/>
</dbReference>
<keyword evidence="2" id="KW-0805">Transcription regulation</keyword>